<comment type="caution">
    <text evidence="1">The sequence shown here is derived from an EMBL/GenBank/DDBJ whole genome shotgun (WGS) entry which is preliminary data.</text>
</comment>
<evidence type="ECO:0000313" key="1">
    <source>
        <dbReference type="EMBL" id="EGQ27691.1"/>
    </source>
</evidence>
<dbReference type="OrthoDB" id="2969807at2"/>
<protein>
    <submittedName>
        <fullName evidence="1">Uncharacterized protein</fullName>
    </submittedName>
</protein>
<proteinExistence type="predicted"/>
<sequence length="100" mass="11387">MRPPSPSYVEIGGFFVKKLFALHPSIILDEFNSLRITGFYQLKALSEQSVSFQTDDFFLTIQGEEVTVLALTEQNAHISIIELKDLSIRYKPNEGPMYES</sequence>
<name>F9DND5_9BACL</name>
<accession>F9DND5</accession>
<dbReference type="STRING" id="759851.SAMN04244570_0637"/>
<dbReference type="HOGENOM" id="CLU_2304267_0_0_9"/>
<evidence type="ECO:0000313" key="2">
    <source>
        <dbReference type="Proteomes" id="UP000005316"/>
    </source>
</evidence>
<dbReference type="AlphaFoldDB" id="F9DND5"/>
<gene>
    <name evidence="1" type="ORF">HMPREF9372_0315</name>
</gene>
<dbReference type="eggNOG" id="ENOG502ZHYG">
    <property type="taxonomic scope" value="Bacteria"/>
</dbReference>
<organism evidence="1 2">
    <name type="scientific">Sporosarcina newyorkensis 2681</name>
    <dbReference type="NCBI Taxonomy" id="1027292"/>
    <lineage>
        <taxon>Bacteria</taxon>
        <taxon>Bacillati</taxon>
        <taxon>Bacillota</taxon>
        <taxon>Bacilli</taxon>
        <taxon>Bacillales</taxon>
        <taxon>Caryophanaceae</taxon>
        <taxon>Sporosarcina</taxon>
    </lineage>
</organism>
<dbReference type="EMBL" id="AFPZ01000010">
    <property type="protein sequence ID" value="EGQ27691.1"/>
    <property type="molecule type" value="Genomic_DNA"/>
</dbReference>
<dbReference type="Proteomes" id="UP000005316">
    <property type="component" value="Unassembled WGS sequence"/>
</dbReference>
<reference evidence="1 2" key="1">
    <citation type="submission" date="2011-04" db="EMBL/GenBank/DDBJ databases">
        <authorList>
            <person name="Muzny D."/>
            <person name="Qin X."/>
            <person name="Deng J."/>
            <person name="Jiang H."/>
            <person name="Liu Y."/>
            <person name="Qu J."/>
            <person name="Song X.-Z."/>
            <person name="Zhang L."/>
            <person name="Thornton R."/>
            <person name="Coyle M."/>
            <person name="Francisco L."/>
            <person name="Jackson L."/>
            <person name="Javaid M."/>
            <person name="Korchina V."/>
            <person name="Kovar C."/>
            <person name="Mata R."/>
            <person name="Mathew T."/>
            <person name="Ngo R."/>
            <person name="Nguyen L."/>
            <person name="Nguyen N."/>
            <person name="Okwuonu G."/>
            <person name="Ongeri F."/>
            <person name="Pham C."/>
            <person name="Simmons D."/>
            <person name="Wilczek-Boney K."/>
            <person name="Hale W."/>
            <person name="Jakkamsetti A."/>
            <person name="Pham P."/>
            <person name="Ruth R."/>
            <person name="San Lucas F."/>
            <person name="Warren J."/>
            <person name="Zhang J."/>
            <person name="Zhao Z."/>
            <person name="Zhou C."/>
            <person name="Zhu D."/>
            <person name="Lee S."/>
            <person name="Bess C."/>
            <person name="Blankenburg K."/>
            <person name="Forbes L."/>
            <person name="Fu Q."/>
            <person name="Gubbala S."/>
            <person name="Hirani K."/>
            <person name="Jayaseelan J.C."/>
            <person name="Lara F."/>
            <person name="Munidasa M."/>
            <person name="Palculict T."/>
            <person name="Patil S."/>
            <person name="Pu L.-L."/>
            <person name="Saada N."/>
            <person name="Tang L."/>
            <person name="Weissenberger G."/>
            <person name="Zhu Y."/>
            <person name="Hemphill L."/>
            <person name="Shang Y."/>
            <person name="Youmans B."/>
            <person name="Ayvaz T."/>
            <person name="Ross M."/>
            <person name="Santibanez J."/>
            <person name="Aqrawi P."/>
            <person name="Gross S."/>
            <person name="Joshi V."/>
            <person name="Fowler G."/>
            <person name="Nazareth L."/>
            <person name="Reid J."/>
            <person name="Worley K."/>
            <person name="Petrosino J."/>
            <person name="Highlander S."/>
            <person name="Gibbs R."/>
        </authorList>
    </citation>
    <scope>NUCLEOTIDE SEQUENCE [LARGE SCALE GENOMIC DNA]</scope>
    <source>
        <strain evidence="1 2">2681</strain>
    </source>
</reference>